<name>A0A917EL00_9BACI</name>
<proteinExistence type="predicted"/>
<reference evidence="1" key="2">
    <citation type="submission" date="2020-09" db="EMBL/GenBank/DDBJ databases">
        <authorList>
            <person name="Sun Q."/>
            <person name="Zhou Y."/>
        </authorList>
    </citation>
    <scope>NUCLEOTIDE SEQUENCE</scope>
    <source>
        <strain evidence="1">CGMCC 1.12698</strain>
    </source>
</reference>
<dbReference type="AlphaFoldDB" id="A0A917EL00"/>
<sequence length="451" mass="49931">MPEKSSFFDSINKDRLYNSQSMADHFYPVLRNGYYPNEGYNLQVVAGTGLNLILKSGMAWIEGRHYRNTSDLNLKVDAADGLLHRRDRIVIRCDYINREIRSYVKKGVKASSPVAPTLTRNSDMYELGIADVYISAGATSIRQQDITDLRMNNNLCGMVHSVIDPDWTRFFDQFQDWYTSTTKKYDSDFLIWFNRIKDILDGNVAGNLQNQIDKKADILSAQMKKITQDNGHASIVISDKNINILTEINNRGPGVHTISSGQGVKDNPGTSIYRGIAVVAGPTVGFVIFKGTDGKLYTNHLSGGTWMGWLEHLALEVNGDLKVPGDVYSKGKKVAVMNSPTTTTMLPGLNGWANFGQGTDPIRVTRSSDGVVHFYGVLKNGGTAFGTVMTNVPAEYRPKGIVWHPTQSKDATGQRFHCDVEIHPNGNVIAGGDVRNTWIIINCTWNAGDIS</sequence>
<comment type="caution">
    <text evidence="1">The sequence shown here is derived from an EMBL/GenBank/DDBJ whole genome shotgun (WGS) entry which is preliminary data.</text>
</comment>
<dbReference type="Proteomes" id="UP000605259">
    <property type="component" value="Unassembled WGS sequence"/>
</dbReference>
<keyword evidence="2" id="KW-1185">Reference proteome</keyword>
<organism evidence="1 2">
    <name type="scientific">Priestia taiwanensis</name>
    <dbReference type="NCBI Taxonomy" id="1347902"/>
    <lineage>
        <taxon>Bacteria</taxon>
        <taxon>Bacillati</taxon>
        <taxon>Bacillota</taxon>
        <taxon>Bacilli</taxon>
        <taxon>Bacillales</taxon>
        <taxon>Bacillaceae</taxon>
        <taxon>Priestia</taxon>
    </lineage>
</organism>
<protein>
    <submittedName>
        <fullName evidence="1">Uncharacterized protein</fullName>
    </submittedName>
</protein>
<accession>A0A917EL00</accession>
<evidence type="ECO:0000313" key="1">
    <source>
        <dbReference type="EMBL" id="GGE58660.1"/>
    </source>
</evidence>
<dbReference type="EMBL" id="BMFK01000001">
    <property type="protein sequence ID" value="GGE58660.1"/>
    <property type="molecule type" value="Genomic_DNA"/>
</dbReference>
<evidence type="ECO:0000313" key="2">
    <source>
        <dbReference type="Proteomes" id="UP000605259"/>
    </source>
</evidence>
<reference evidence="1" key="1">
    <citation type="journal article" date="2014" name="Int. J. Syst. Evol. Microbiol.">
        <title>Complete genome sequence of Corynebacterium casei LMG S-19264T (=DSM 44701T), isolated from a smear-ripened cheese.</title>
        <authorList>
            <consortium name="US DOE Joint Genome Institute (JGI-PGF)"/>
            <person name="Walter F."/>
            <person name="Albersmeier A."/>
            <person name="Kalinowski J."/>
            <person name="Ruckert C."/>
        </authorList>
    </citation>
    <scope>NUCLEOTIDE SEQUENCE</scope>
    <source>
        <strain evidence="1">CGMCC 1.12698</strain>
    </source>
</reference>
<gene>
    <name evidence="1" type="ORF">GCM10007140_06270</name>
</gene>